<feature type="transmembrane region" description="Helical" evidence="1">
    <location>
        <begin position="463"/>
        <end position="482"/>
    </location>
</feature>
<dbReference type="AlphaFoldDB" id="A0A5B8NSI4"/>
<reference evidence="2 3" key="1">
    <citation type="submission" date="2019-08" db="EMBL/GenBank/DDBJ databases">
        <title>Carotenoids and Carotenoid Binding Proteins in the Halophilic Cyanobacterium Euhalothece sp. ZM00.</title>
        <authorList>
            <person name="Cho S.M."/>
            <person name="Song J.Y."/>
            <person name="Park Y.-I."/>
        </authorList>
    </citation>
    <scope>NUCLEOTIDE SEQUENCE [LARGE SCALE GENOMIC DNA]</scope>
    <source>
        <strain evidence="2 3">Z-M001</strain>
    </source>
</reference>
<keyword evidence="1" id="KW-0812">Transmembrane</keyword>
<dbReference type="EMBL" id="CP042326">
    <property type="protein sequence ID" value="QDZ41309.1"/>
    <property type="molecule type" value="Genomic_DNA"/>
</dbReference>
<protein>
    <submittedName>
        <fullName evidence="2">Uncharacterized protein</fullName>
    </submittedName>
</protein>
<sequence length="545" mass="63627">MTFIPRNKQLPIPDVANSPEQRLLGAGRSGRVYGLDFEGTTIARKIFFGEPITHLIHYFFFGAPNPYIWNEDALWCAYYRRKILTELVKVWFGSYLKVSNALDVGWEVKTRAYLLDTEFIAGRPVALSNPFSGQEANSELSEQLEQIMNPLHRHLLESGFHGMLWQVGKGNPSAFNNFLLTENLPHHHQFAWIDLESGVPALFPINPLILFNFYLPQAIHRRKALFDDVDINKLKRYLETRSSVLIDELSSECYTNLQLWTKELAYHQQRWKTMGRTIASIEYQRKKGNISLETAQWYQNHPLAWYSRELRRFCQITVYLLCLKLPKYIIYQVHRFNYKKALRSLWQYTWSHRYRLALARKYVINRIRVWEEREQITTKQAEELVHRFQYEQGSDYLNDFGVHVALKIPVKVIRYTLLPSLYAAGLINEITLVFLLASGGMIIRLLYTSFRMLEASLQGQRLPWVAFGIGFIPFLSNLAYPLQMIYSATQRQGEKVAQFIVYDSITSVGTAFPAWGGKDTLIEHWFNRLAKHLIGRLRQLGQKEG</sequence>
<proteinExistence type="predicted"/>
<feature type="transmembrane region" description="Helical" evidence="1">
    <location>
        <begin position="421"/>
        <end position="443"/>
    </location>
</feature>
<dbReference type="KEGG" id="enn:FRE64_16000"/>
<accession>A0A5B8NSI4</accession>
<evidence type="ECO:0000313" key="3">
    <source>
        <dbReference type="Proteomes" id="UP000318453"/>
    </source>
</evidence>
<dbReference type="OrthoDB" id="501484at2"/>
<name>A0A5B8NSI4_9CHRO</name>
<keyword evidence="1" id="KW-1133">Transmembrane helix</keyword>
<evidence type="ECO:0000313" key="2">
    <source>
        <dbReference type="EMBL" id="QDZ41309.1"/>
    </source>
</evidence>
<gene>
    <name evidence="2" type="ORF">FRE64_16000</name>
</gene>
<keyword evidence="1" id="KW-0472">Membrane</keyword>
<dbReference type="Proteomes" id="UP000318453">
    <property type="component" value="Chromosome"/>
</dbReference>
<evidence type="ECO:0000256" key="1">
    <source>
        <dbReference type="SAM" id="Phobius"/>
    </source>
</evidence>
<organism evidence="2 3">
    <name type="scientific">Euhalothece natronophila Z-M001</name>
    <dbReference type="NCBI Taxonomy" id="522448"/>
    <lineage>
        <taxon>Bacteria</taxon>
        <taxon>Bacillati</taxon>
        <taxon>Cyanobacteriota</taxon>
        <taxon>Cyanophyceae</taxon>
        <taxon>Oscillatoriophycideae</taxon>
        <taxon>Chroococcales</taxon>
        <taxon>Halothecacae</taxon>
        <taxon>Halothece cluster</taxon>
        <taxon>Euhalothece</taxon>
    </lineage>
</organism>
<dbReference type="RefSeq" id="WP_146297143.1">
    <property type="nucleotide sequence ID" value="NZ_CP042326.1"/>
</dbReference>
<keyword evidence="3" id="KW-1185">Reference proteome</keyword>